<feature type="region of interest" description="Disordered" evidence="1">
    <location>
        <begin position="1"/>
        <end position="24"/>
    </location>
</feature>
<keyword evidence="4" id="KW-1185">Reference proteome</keyword>
<evidence type="ECO:0000256" key="1">
    <source>
        <dbReference type="SAM" id="MobiDB-lite"/>
    </source>
</evidence>
<feature type="compositionally biased region" description="Acidic residues" evidence="1">
    <location>
        <begin position="82"/>
        <end position="93"/>
    </location>
</feature>
<dbReference type="Pfam" id="PF13843">
    <property type="entry name" value="DDE_Tnp_1_7"/>
    <property type="match status" value="1"/>
</dbReference>
<dbReference type="Proteomes" id="UP001219934">
    <property type="component" value="Unassembled WGS sequence"/>
</dbReference>
<dbReference type="AlphaFoldDB" id="A0AAD6BKA7"/>
<organism evidence="3 4">
    <name type="scientific">Pogonophryne albipinna</name>
    <dbReference type="NCBI Taxonomy" id="1090488"/>
    <lineage>
        <taxon>Eukaryota</taxon>
        <taxon>Metazoa</taxon>
        <taxon>Chordata</taxon>
        <taxon>Craniata</taxon>
        <taxon>Vertebrata</taxon>
        <taxon>Euteleostomi</taxon>
        <taxon>Actinopterygii</taxon>
        <taxon>Neopterygii</taxon>
        <taxon>Teleostei</taxon>
        <taxon>Neoteleostei</taxon>
        <taxon>Acanthomorphata</taxon>
        <taxon>Eupercaria</taxon>
        <taxon>Perciformes</taxon>
        <taxon>Notothenioidei</taxon>
        <taxon>Pogonophryne</taxon>
    </lineage>
</organism>
<dbReference type="InterPro" id="IPR052638">
    <property type="entry name" value="PiggyBac_TE-derived"/>
</dbReference>
<reference evidence="3" key="1">
    <citation type="submission" date="2022-11" db="EMBL/GenBank/DDBJ databases">
        <title>Chromosome-level genome of Pogonophryne albipinna.</title>
        <authorList>
            <person name="Jo E."/>
        </authorList>
    </citation>
    <scope>NUCLEOTIDE SEQUENCE</scope>
    <source>
        <strain evidence="3">SGF0006</strain>
        <tissue evidence="3">Muscle</tissue>
    </source>
</reference>
<dbReference type="GO" id="GO:0043565">
    <property type="term" value="F:sequence-specific DNA binding"/>
    <property type="evidence" value="ECO:0007669"/>
    <property type="project" value="TreeGrafter"/>
</dbReference>
<feature type="region of interest" description="Disordered" evidence="1">
    <location>
        <begin position="80"/>
        <end position="124"/>
    </location>
</feature>
<evidence type="ECO:0000259" key="2">
    <source>
        <dbReference type="Pfam" id="PF13843"/>
    </source>
</evidence>
<gene>
    <name evidence="3" type="ORF">JOQ06_023450</name>
</gene>
<evidence type="ECO:0000313" key="3">
    <source>
        <dbReference type="EMBL" id="KAJ4945772.1"/>
    </source>
</evidence>
<comment type="caution">
    <text evidence="3">The sequence shown here is derived from an EMBL/GenBank/DDBJ whole genome shotgun (WGS) entry which is preliminary data.</text>
</comment>
<evidence type="ECO:0000313" key="4">
    <source>
        <dbReference type="Proteomes" id="UP001219934"/>
    </source>
</evidence>
<accession>A0AAD6BKA7</accession>
<name>A0AAD6BKA7_9TELE</name>
<protein>
    <recommendedName>
        <fullName evidence="2">PiggyBac transposable element-derived protein domain-containing protein</fullName>
    </recommendedName>
</protein>
<dbReference type="PANTHER" id="PTHR47055:SF3">
    <property type="entry name" value="PHORBOL-ESTER_DAG-TYPE DOMAIN-CONTAINING PROTEIN"/>
    <property type="match status" value="1"/>
</dbReference>
<sequence length="297" mass="33819">MVFSQPIRDNSRPQSPALGNLTNQQRPETFQTFLGIQKKAILRLRSFTEFCETTKLTMQLSTRMFYSKRKDIVIVPAHPAISDDEEEEDDDVAGPDFVPPTHNLDIPGPSDMGPSAKRKTARIPALPPPDYIETPFQYFTRYFGPEMVTHIPYATQRGINTTFTTNENEIITFLSILMYMGISELPAVEDYWALETRVPQVANLMPSKRFRLLKRVVHFNDNTELPGSIDRFFKVRPLFSFLNSAFRREPQTPEQSVDEVIVAYKGKTAGNRRQYPVFPLGLPLWGGAGEENVGNLK</sequence>
<dbReference type="EMBL" id="JAPTMU010000003">
    <property type="protein sequence ID" value="KAJ4945772.1"/>
    <property type="molecule type" value="Genomic_DNA"/>
</dbReference>
<dbReference type="PANTHER" id="PTHR47055">
    <property type="entry name" value="DDE_TNP_1_7 DOMAIN-CONTAINING PROTEIN"/>
    <property type="match status" value="1"/>
</dbReference>
<proteinExistence type="predicted"/>
<feature type="domain" description="PiggyBac transposable element-derived protein" evidence="2">
    <location>
        <begin position="134"/>
        <end position="269"/>
    </location>
</feature>
<dbReference type="InterPro" id="IPR029526">
    <property type="entry name" value="PGBD"/>
</dbReference>